<feature type="transmembrane region" description="Helical" evidence="1">
    <location>
        <begin position="25"/>
        <end position="42"/>
    </location>
</feature>
<evidence type="ECO:0000256" key="1">
    <source>
        <dbReference type="SAM" id="Phobius"/>
    </source>
</evidence>
<name>A0A5B8VD73_9BACT</name>
<evidence type="ECO:0000313" key="2">
    <source>
        <dbReference type="EMBL" id="QEC68943.1"/>
    </source>
</evidence>
<proteinExistence type="predicted"/>
<evidence type="ECO:0000313" key="3">
    <source>
        <dbReference type="Proteomes" id="UP000321533"/>
    </source>
</evidence>
<gene>
    <name evidence="2" type="ORF">FRZ67_17110</name>
</gene>
<protein>
    <submittedName>
        <fullName evidence="2">Uncharacterized protein</fullName>
    </submittedName>
</protein>
<dbReference type="AlphaFoldDB" id="A0A5B8VD73"/>
<accession>A0A5B8VD73</accession>
<dbReference type="Proteomes" id="UP000321533">
    <property type="component" value="Chromosome"/>
</dbReference>
<keyword evidence="3" id="KW-1185">Reference proteome</keyword>
<keyword evidence="1" id="KW-0812">Transmembrane</keyword>
<sequence>MQNDEFYIGWMQEAPKSFSAWIKKYLFVLLTIIIMLGVLLALSQKKFDSGNFEFGKLTEVKGIYFSKPVPVIKVIDGKDIWGNENYITVPLIGFGKHGADGVIADIEKEKNISLEAKEVTLKGTLLYNDGKLLMQIDANDEPLISVADAAINIADLQKIKQLGTTDIKGEIVDPKCFFGVMKPGEGKPHKDCAIRCILGGIPPVLKVTNEEGRQNYYLIVGADGEKMNDMVQDYVAAPVTIHANAVEYGDWIVLYVQQNGLQHYSYIQEHYNSAYVACSANCLK</sequence>
<dbReference type="RefSeq" id="WP_147191490.1">
    <property type="nucleotide sequence ID" value="NZ_CP042435.1"/>
</dbReference>
<reference evidence="2 3" key="1">
    <citation type="journal article" date="2016" name="Int. J. Syst. Evol. Microbiol.">
        <title>Panacibacter ginsenosidivorans gen. nov., sp. nov., with ginsenoside converting activity isolated from soil of a ginseng field.</title>
        <authorList>
            <person name="Siddiqi M.Z."/>
            <person name="Muhammad Shafi S."/>
            <person name="Choi K.D."/>
            <person name="Im W.T."/>
        </authorList>
    </citation>
    <scope>NUCLEOTIDE SEQUENCE [LARGE SCALE GENOMIC DNA]</scope>
    <source>
        <strain evidence="2 3">Gsoil1550</strain>
    </source>
</reference>
<organism evidence="2 3">
    <name type="scientific">Panacibacter ginsenosidivorans</name>
    <dbReference type="NCBI Taxonomy" id="1813871"/>
    <lineage>
        <taxon>Bacteria</taxon>
        <taxon>Pseudomonadati</taxon>
        <taxon>Bacteroidota</taxon>
        <taxon>Chitinophagia</taxon>
        <taxon>Chitinophagales</taxon>
        <taxon>Chitinophagaceae</taxon>
        <taxon>Panacibacter</taxon>
    </lineage>
</organism>
<dbReference type="EMBL" id="CP042435">
    <property type="protein sequence ID" value="QEC68943.1"/>
    <property type="molecule type" value="Genomic_DNA"/>
</dbReference>
<keyword evidence="1" id="KW-0472">Membrane</keyword>
<dbReference type="KEGG" id="pgin:FRZ67_17110"/>
<keyword evidence="1" id="KW-1133">Transmembrane helix</keyword>
<dbReference type="OrthoDB" id="644473at2"/>